<dbReference type="VEuPathDB" id="VectorBase:CQUJHB011561"/>
<keyword evidence="5" id="KW-1185">Reference proteome</keyword>
<gene>
    <name evidence="4" type="primary">6050592</name>
    <name evidence="3" type="ORF">CpipJ_CPIJ017068</name>
</gene>
<reference evidence="3" key="1">
    <citation type="submission" date="2007-03" db="EMBL/GenBank/DDBJ databases">
        <title>Annotation of Culex pipiens quinquefasciatus.</title>
        <authorList>
            <consortium name="The Broad Institute Genome Sequencing Platform"/>
            <person name="Atkinson P.W."/>
            <person name="Hemingway J."/>
            <person name="Christensen B.M."/>
            <person name="Higgs S."/>
            <person name="Kodira C."/>
            <person name="Hannick L."/>
            <person name="Megy K."/>
            <person name="O'Leary S."/>
            <person name="Pearson M."/>
            <person name="Haas B.J."/>
            <person name="Mauceli E."/>
            <person name="Wortman J.R."/>
            <person name="Lee N.H."/>
            <person name="Guigo R."/>
            <person name="Stanke M."/>
            <person name="Alvarado L."/>
            <person name="Amedeo P."/>
            <person name="Antoine C.H."/>
            <person name="Arensburger P."/>
            <person name="Bidwell S.L."/>
            <person name="Crawford M."/>
            <person name="Camaro F."/>
            <person name="Devon K."/>
            <person name="Engels R."/>
            <person name="Hammond M."/>
            <person name="Howarth C."/>
            <person name="Koehrsen M."/>
            <person name="Lawson D."/>
            <person name="Montgomery P."/>
            <person name="Nene V."/>
            <person name="Nusbaum C."/>
            <person name="Puiu D."/>
            <person name="Romero-Severson J."/>
            <person name="Severson D.W."/>
            <person name="Shumway M."/>
            <person name="Sisk P."/>
            <person name="Stolte C."/>
            <person name="Zeng Q."/>
            <person name="Eisenstadt E."/>
            <person name="Fraser-Liggett C."/>
            <person name="Strausberg R."/>
            <person name="Galagan J."/>
            <person name="Birren B."/>
            <person name="Collins F.H."/>
        </authorList>
    </citation>
    <scope>NUCLEOTIDE SEQUENCE [LARGE SCALE GENOMIC DNA]</scope>
    <source>
        <strain evidence="3">JHB</strain>
    </source>
</reference>
<feature type="coiled-coil region" evidence="1">
    <location>
        <begin position="47"/>
        <end position="110"/>
    </location>
</feature>
<dbReference type="PANTHER" id="PTHR12924">
    <property type="entry name" value="TRANSLOCON-ASSOCIATED PROTEIN, ALPHA SUBUNIT"/>
    <property type="match status" value="1"/>
</dbReference>
<keyword evidence="2" id="KW-0812">Transmembrane</keyword>
<dbReference type="AlphaFoldDB" id="B0XC02"/>
<feature type="transmembrane region" description="Helical" evidence="2">
    <location>
        <begin position="206"/>
        <end position="226"/>
    </location>
</feature>
<dbReference type="Proteomes" id="UP000002320">
    <property type="component" value="Unassembled WGS sequence"/>
</dbReference>
<dbReference type="VEuPathDB" id="VectorBase:CPIJ017068"/>
<reference evidence="4" key="2">
    <citation type="submission" date="2020-05" db="UniProtKB">
        <authorList>
            <consortium name="EnsemblMetazoa"/>
        </authorList>
    </citation>
    <scope>IDENTIFICATION</scope>
    <source>
        <strain evidence="4">JHB</strain>
    </source>
</reference>
<dbReference type="HOGENOM" id="CLU_984347_0_0_1"/>
<dbReference type="EMBL" id="DS232665">
    <property type="protein sequence ID" value="EDS44565.1"/>
    <property type="molecule type" value="Genomic_DNA"/>
</dbReference>
<protein>
    <submittedName>
        <fullName evidence="3 4">Uncharacterized protein</fullName>
    </submittedName>
</protein>
<organism>
    <name type="scientific">Culex quinquefasciatus</name>
    <name type="common">Southern house mosquito</name>
    <name type="synonym">Culex pungens</name>
    <dbReference type="NCBI Taxonomy" id="7176"/>
    <lineage>
        <taxon>Eukaryota</taxon>
        <taxon>Metazoa</taxon>
        <taxon>Ecdysozoa</taxon>
        <taxon>Arthropoda</taxon>
        <taxon>Hexapoda</taxon>
        <taxon>Insecta</taxon>
        <taxon>Pterygota</taxon>
        <taxon>Neoptera</taxon>
        <taxon>Endopterygota</taxon>
        <taxon>Diptera</taxon>
        <taxon>Nematocera</taxon>
        <taxon>Culicoidea</taxon>
        <taxon>Culicidae</taxon>
        <taxon>Culicinae</taxon>
        <taxon>Culicini</taxon>
        <taxon>Culex</taxon>
        <taxon>Culex</taxon>
    </lineage>
</organism>
<dbReference type="STRING" id="7176.B0XC02"/>
<dbReference type="PANTHER" id="PTHR12924:SF0">
    <property type="entry name" value="TRANSLOCON-ASSOCIATED PROTEIN SUBUNIT ALPHA"/>
    <property type="match status" value="1"/>
</dbReference>
<dbReference type="GO" id="GO:0005783">
    <property type="term" value="C:endoplasmic reticulum"/>
    <property type="evidence" value="ECO:0007669"/>
    <property type="project" value="TreeGrafter"/>
</dbReference>
<dbReference type="eggNOG" id="KOG1631">
    <property type="taxonomic scope" value="Eukaryota"/>
</dbReference>
<accession>B0XC02</accession>
<evidence type="ECO:0000313" key="3">
    <source>
        <dbReference type="EMBL" id="EDS44565.1"/>
    </source>
</evidence>
<name>B0XC02_CULQU</name>
<keyword evidence="2" id="KW-1133">Transmembrane helix</keyword>
<dbReference type="InParanoid" id="B0XC02"/>
<evidence type="ECO:0000256" key="1">
    <source>
        <dbReference type="SAM" id="Coils"/>
    </source>
</evidence>
<feature type="transmembrane region" description="Helical" evidence="2">
    <location>
        <begin position="238"/>
        <end position="260"/>
    </location>
</feature>
<keyword evidence="2" id="KW-0472">Membrane</keyword>
<sequence length="283" mass="32004">MNRSLGVLLLENHDKKLNEAAKAEKLKSEHRSLVHSSTCAAPEVAVMSAAEKKIRQFETRLKVVNESLARVKQFLNSYAEEQKSEVPLRLGRLEKTLETFESLMAQYELDDTDVFEMGCLQQRASVKELYFKCKARLLEKLPPEEPRPPVPIPETSRHALLSGLSNFELPAGYPSMFLVGFANKGSDDFIVETIQASFRYQMYFNYFFHNFSALGHPLGLNIALIYRDASGKQFSEAVFNESFSIIVVFLAAIVVLLLVLGRSSAIRMASASDRWWCARPSNR</sequence>
<keyword evidence="1" id="KW-0175">Coiled coil</keyword>
<evidence type="ECO:0000313" key="5">
    <source>
        <dbReference type="Proteomes" id="UP000002320"/>
    </source>
</evidence>
<evidence type="ECO:0000313" key="4">
    <source>
        <dbReference type="EnsemblMetazoa" id="CPIJ017068-PA"/>
    </source>
</evidence>
<dbReference type="KEGG" id="cqu:CpipJ_CPIJ017068"/>
<proteinExistence type="predicted"/>
<dbReference type="EnsemblMetazoa" id="CPIJ017068-RA">
    <property type="protein sequence ID" value="CPIJ017068-PA"/>
    <property type="gene ID" value="CPIJ017068"/>
</dbReference>
<dbReference type="OrthoDB" id="7765011at2759"/>
<evidence type="ECO:0000256" key="2">
    <source>
        <dbReference type="SAM" id="Phobius"/>
    </source>
</evidence>
<dbReference type="VEuPathDB" id="VectorBase:CQUJHB017993"/>